<proteinExistence type="predicted"/>
<dbReference type="EMBL" id="CM044705">
    <property type="protein sequence ID" value="KAI5664540.1"/>
    <property type="molecule type" value="Genomic_DNA"/>
</dbReference>
<evidence type="ECO:0000313" key="2">
    <source>
        <dbReference type="Proteomes" id="UP001060085"/>
    </source>
</evidence>
<accession>A0ACC0AUI3</accession>
<comment type="caution">
    <text evidence="1">The sequence shown here is derived from an EMBL/GenBank/DDBJ whole genome shotgun (WGS) entry which is preliminary data.</text>
</comment>
<protein>
    <submittedName>
        <fullName evidence="1">Uncharacterized protein</fullName>
    </submittedName>
</protein>
<evidence type="ECO:0000313" key="1">
    <source>
        <dbReference type="EMBL" id="KAI5664540.1"/>
    </source>
</evidence>
<reference evidence="2" key="1">
    <citation type="journal article" date="2023" name="Nat. Plants">
        <title>Single-cell RNA sequencing provides a high-resolution roadmap for understanding the multicellular compartmentation of specialized metabolism.</title>
        <authorList>
            <person name="Sun S."/>
            <person name="Shen X."/>
            <person name="Li Y."/>
            <person name="Li Y."/>
            <person name="Wang S."/>
            <person name="Li R."/>
            <person name="Zhang H."/>
            <person name="Shen G."/>
            <person name="Guo B."/>
            <person name="Wei J."/>
            <person name="Xu J."/>
            <person name="St-Pierre B."/>
            <person name="Chen S."/>
            <person name="Sun C."/>
        </authorList>
    </citation>
    <scope>NUCLEOTIDE SEQUENCE [LARGE SCALE GENOMIC DNA]</scope>
</reference>
<dbReference type="Proteomes" id="UP001060085">
    <property type="component" value="Linkage Group LG05"/>
</dbReference>
<organism evidence="1 2">
    <name type="scientific">Catharanthus roseus</name>
    <name type="common">Madagascar periwinkle</name>
    <name type="synonym">Vinca rosea</name>
    <dbReference type="NCBI Taxonomy" id="4058"/>
    <lineage>
        <taxon>Eukaryota</taxon>
        <taxon>Viridiplantae</taxon>
        <taxon>Streptophyta</taxon>
        <taxon>Embryophyta</taxon>
        <taxon>Tracheophyta</taxon>
        <taxon>Spermatophyta</taxon>
        <taxon>Magnoliopsida</taxon>
        <taxon>eudicotyledons</taxon>
        <taxon>Gunneridae</taxon>
        <taxon>Pentapetalae</taxon>
        <taxon>asterids</taxon>
        <taxon>lamiids</taxon>
        <taxon>Gentianales</taxon>
        <taxon>Apocynaceae</taxon>
        <taxon>Rauvolfioideae</taxon>
        <taxon>Vinceae</taxon>
        <taxon>Catharanthinae</taxon>
        <taxon>Catharanthus</taxon>
    </lineage>
</organism>
<sequence>MKIAKYGRKGTLRQTVALPLLLPVGFYRGIDESYHTYRRWQVLRHLFQHGKCIPSYETSLERTRTTIFMPSKGCQGLKTRKEANYEQSSIRDFGGNPMHDNQWGYGNFSPQARSYEHNFYDCYEGKRFGT</sequence>
<keyword evidence="2" id="KW-1185">Reference proteome</keyword>
<name>A0ACC0AUI3_CATRO</name>
<gene>
    <name evidence="1" type="ORF">M9H77_23863</name>
</gene>